<organism evidence="6">
    <name type="scientific">Setaria italica</name>
    <name type="common">Foxtail millet</name>
    <name type="synonym">Panicum italicum</name>
    <dbReference type="NCBI Taxonomy" id="4555"/>
    <lineage>
        <taxon>Eukaryota</taxon>
        <taxon>Viridiplantae</taxon>
        <taxon>Streptophyta</taxon>
        <taxon>Embryophyta</taxon>
        <taxon>Tracheophyta</taxon>
        <taxon>Spermatophyta</taxon>
        <taxon>Magnoliopsida</taxon>
        <taxon>Liliopsida</taxon>
        <taxon>Poales</taxon>
        <taxon>Poaceae</taxon>
        <taxon>PACMAD clade</taxon>
        <taxon>Panicoideae</taxon>
        <taxon>Panicodae</taxon>
        <taxon>Paniceae</taxon>
        <taxon>Cenchrinae</taxon>
        <taxon>Setaria</taxon>
    </lineage>
</organism>
<dbReference type="InterPro" id="IPR029068">
    <property type="entry name" value="Glyas_Bleomycin-R_OHBP_Dase"/>
</dbReference>
<name>A0A368SE37_SETIT</name>
<dbReference type="EC" id="1.13.11.27" evidence="2"/>
<dbReference type="EMBL" id="CM003536">
    <property type="protein sequence ID" value="RCV40628.1"/>
    <property type="molecule type" value="Genomic_DNA"/>
</dbReference>
<accession>A0A368SE37</accession>
<dbReference type="SUPFAM" id="SSF54593">
    <property type="entry name" value="Glyoxalase/Bleomycin resistance protein/Dihydroxybiphenyl dioxygenase"/>
    <property type="match status" value="1"/>
</dbReference>
<feature type="compositionally biased region" description="Low complexity" evidence="5">
    <location>
        <begin position="82"/>
        <end position="93"/>
    </location>
</feature>
<keyword evidence="4" id="KW-0585">Phenylalanine catabolism</keyword>
<dbReference type="Gene3D" id="3.10.180.10">
    <property type="entry name" value="2,3-Dihydroxybiphenyl 1,2-Dioxygenase, domain 1"/>
    <property type="match status" value="1"/>
</dbReference>
<dbReference type="GO" id="GO:0003868">
    <property type="term" value="F:4-hydroxyphenylpyruvate dioxygenase activity"/>
    <property type="evidence" value="ECO:0007669"/>
    <property type="project" value="UniProtKB-EC"/>
</dbReference>
<evidence type="ECO:0000256" key="3">
    <source>
        <dbReference type="ARBA" id="ARBA00022878"/>
    </source>
</evidence>
<dbReference type="PANTHER" id="PTHR11959">
    <property type="entry name" value="4-HYDROXYPHENYLPYRUVATE DIOXYGENASE"/>
    <property type="match status" value="1"/>
</dbReference>
<dbReference type="PANTHER" id="PTHR11959:SF1">
    <property type="entry name" value="4-HYDROXYPHENYLPYRUVATE DIOXYGENASE"/>
    <property type="match status" value="1"/>
</dbReference>
<dbReference type="InterPro" id="IPR005956">
    <property type="entry name" value="4OHPhenylPyrv_dOase"/>
</dbReference>
<evidence type="ECO:0000313" key="6">
    <source>
        <dbReference type="EMBL" id="RCV40628.1"/>
    </source>
</evidence>
<comment type="pathway">
    <text evidence="1">Amino-acid degradation; L-phenylalanine degradation; acetoacetate and fumarate from L-phenylalanine: step 3/6.</text>
</comment>
<evidence type="ECO:0000256" key="5">
    <source>
        <dbReference type="SAM" id="MobiDB-lite"/>
    </source>
</evidence>
<reference evidence="6" key="1">
    <citation type="journal article" date="2012" name="Nat. Biotechnol.">
        <title>Reference genome sequence of the model plant Setaria.</title>
        <authorList>
            <person name="Bennetzen J.L."/>
            <person name="Schmutz J."/>
            <person name="Wang H."/>
            <person name="Percifield R."/>
            <person name="Hawkins J."/>
            <person name="Pontaroli A.C."/>
            <person name="Estep M."/>
            <person name="Feng L."/>
            <person name="Vaughn J.N."/>
            <person name="Grimwood J."/>
            <person name="Jenkins J."/>
            <person name="Barry K."/>
            <person name="Lindquist E."/>
            <person name="Hellsten U."/>
            <person name="Deshpande S."/>
            <person name="Wang X."/>
            <person name="Wu X."/>
            <person name="Mitros T."/>
            <person name="Triplett J."/>
            <person name="Yang X."/>
            <person name="Ye C.Y."/>
            <person name="Mauro-Herrera M."/>
            <person name="Wang L."/>
            <person name="Li P."/>
            <person name="Sharma M."/>
            <person name="Sharma R."/>
            <person name="Ronald P.C."/>
            <person name="Panaud O."/>
            <person name="Kellogg E.A."/>
            <person name="Brutnell T.P."/>
            <person name="Doust A.N."/>
            <person name="Tuskan G.A."/>
            <person name="Rokhsar D."/>
            <person name="Devos K.M."/>
        </authorList>
    </citation>
    <scope>NUCLEOTIDE SEQUENCE [LARGE SCALE GENOMIC DNA]</scope>
    <source>
        <strain evidence="6">Yugu1</strain>
    </source>
</reference>
<protein>
    <recommendedName>
        <fullName evidence="2">4-hydroxyphenylpyruvate dioxygenase</fullName>
        <ecNumber evidence="2">1.13.11.27</ecNumber>
    </recommendedName>
</protein>
<sequence>MGGFVFLAPPPPNYYDGVRRRAGDVLSEAQIRDCQELGVLLQIFTKPAGDRLMFFLEVIQGSGGGNPKGRVPAEGCRKSTRRAAAAGSARATSQSCPGVLRSMRSPCWKPNSRPRNP</sequence>
<dbReference type="AlphaFoldDB" id="A0A368SE37"/>
<gene>
    <name evidence="6" type="ORF">SETIT_9G070500v2</name>
</gene>
<evidence type="ECO:0000256" key="1">
    <source>
        <dbReference type="ARBA" id="ARBA00005162"/>
    </source>
</evidence>
<dbReference type="STRING" id="4555.A0A368SE37"/>
<dbReference type="GO" id="GO:0006559">
    <property type="term" value="P:L-phenylalanine catabolic process"/>
    <property type="evidence" value="ECO:0007669"/>
    <property type="project" value="UniProtKB-KW"/>
</dbReference>
<proteinExistence type="predicted"/>
<reference evidence="6" key="2">
    <citation type="submission" date="2015-07" db="EMBL/GenBank/DDBJ databases">
        <authorList>
            <person name="Noorani M."/>
        </authorList>
    </citation>
    <scope>NUCLEOTIDE SEQUENCE</scope>
    <source>
        <strain evidence="6">Yugu1</strain>
    </source>
</reference>
<feature type="region of interest" description="Disordered" evidence="5">
    <location>
        <begin position="63"/>
        <end position="97"/>
    </location>
</feature>
<keyword evidence="3" id="KW-0828">Tyrosine catabolism</keyword>
<evidence type="ECO:0000256" key="2">
    <source>
        <dbReference type="ARBA" id="ARBA00013222"/>
    </source>
</evidence>
<dbReference type="GO" id="GO:0006572">
    <property type="term" value="P:L-tyrosine catabolic process"/>
    <property type="evidence" value="ECO:0007669"/>
    <property type="project" value="UniProtKB-KW"/>
</dbReference>
<dbReference type="OrthoDB" id="414569at2759"/>
<evidence type="ECO:0000256" key="4">
    <source>
        <dbReference type="ARBA" id="ARBA00023232"/>
    </source>
</evidence>